<reference evidence="1" key="2">
    <citation type="submission" date="2020-08" db="EMBL/GenBank/DDBJ databases">
        <title>Plant Genome Project.</title>
        <authorList>
            <person name="Zhang R.-G."/>
        </authorList>
    </citation>
    <scope>NUCLEOTIDE SEQUENCE</scope>
    <source>
        <strain evidence="1">Huo1</strain>
        <tissue evidence="1">Leaf</tissue>
    </source>
</reference>
<comment type="caution">
    <text evidence="1">The sequence shown here is derived from an EMBL/GenBank/DDBJ whole genome shotgun (WGS) entry which is preliminary data.</text>
</comment>
<dbReference type="AlphaFoldDB" id="A0A8X8VVC0"/>
<organism evidence="1">
    <name type="scientific">Salvia splendens</name>
    <name type="common">Scarlet sage</name>
    <dbReference type="NCBI Taxonomy" id="180675"/>
    <lineage>
        <taxon>Eukaryota</taxon>
        <taxon>Viridiplantae</taxon>
        <taxon>Streptophyta</taxon>
        <taxon>Embryophyta</taxon>
        <taxon>Tracheophyta</taxon>
        <taxon>Spermatophyta</taxon>
        <taxon>Magnoliopsida</taxon>
        <taxon>eudicotyledons</taxon>
        <taxon>Gunneridae</taxon>
        <taxon>Pentapetalae</taxon>
        <taxon>asterids</taxon>
        <taxon>lamiids</taxon>
        <taxon>Lamiales</taxon>
        <taxon>Lamiaceae</taxon>
        <taxon>Nepetoideae</taxon>
        <taxon>Mentheae</taxon>
        <taxon>Salviinae</taxon>
        <taxon>Salvia</taxon>
        <taxon>Salvia subgen. Calosphace</taxon>
        <taxon>core Calosphace</taxon>
    </lineage>
</organism>
<gene>
    <name evidence="1" type="ORF">SASPL_157215</name>
</gene>
<sequence>MSSPPHRRNRQLAFSLPLPLFRGIRVQGKIDAHIVLVALFGDQIFLAIEFADLPSFDFAQLCVLVSWGIRLYASHWGFLLGIE</sequence>
<dbReference type="EMBL" id="PNBA02000758">
    <property type="protein sequence ID" value="KAG6383048.1"/>
    <property type="molecule type" value="Genomic_DNA"/>
</dbReference>
<name>A0A8X8VVC0_SALSN</name>
<reference evidence="1" key="1">
    <citation type="submission" date="2018-01" db="EMBL/GenBank/DDBJ databases">
        <authorList>
            <person name="Mao J.F."/>
        </authorList>
    </citation>
    <scope>NUCLEOTIDE SEQUENCE</scope>
    <source>
        <strain evidence="1">Huo1</strain>
        <tissue evidence="1">Leaf</tissue>
    </source>
</reference>
<proteinExistence type="predicted"/>
<accession>A0A8X8VVC0</accession>
<protein>
    <submittedName>
        <fullName evidence="1">Uncharacterized protein</fullName>
    </submittedName>
</protein>
<keyword evidence="2" id="KW-1185">Reference proteome</keyword>
<dbReference type="Proteomes" id="UP000298416">
    <property type="component" value="Unassembled WGS sequence"/>
</dbReference>
<evidence type="ECO:0000313" key="1">
    <source>
        <dbReference type="EMBL" id="KAG6383048.1"/>
    </source>
</evidence>
<evidence type="ECO:0000313" key="2">
    <source>
        <dbReference type="Proteomes" id="UP000298416"/>
    </source>
</evidence>